<name>A0A8J5K531_HOMAM</name>
<comment type="caution">
    <text evidence="2">The sequence shown here is derived from an EMBL/GenBank/DDBJ whole genome shotgun (WGS) entry which is preliminary data.</text>
</comment>
<feature type="region of interest" description="Disordered" evidence="1">
    <location>
        <begin position="43"/>
        <end position="65"/>
    </location>
</feature>
<evidence type="ECO:0000256" key="1">
    <source>
        <dbReference type="SAM" id="MobiDB-lite"/>
    </source>
</evidence>
<sequence length="116" mass="12613">MQAKLTANQQPFTSAADIATVILQECLPSGTCSAAKSVTHDTNYYRRKHRPKHPNSLDSEVESQHSAENFLHGDILVDDLIFPTDDNFSCSPVQGPGMVMPGSYKPCNSSSVSKCL</sequence>
<protein>
    <submittedName>
        <fullName evidence="2">Uncharacterized protein</fullName>
    </submittedName>
</protein>
<dbReference type="Proteomes" id="UP000747542">
    <property type="component" value="Unassembled WGS sequence"/>
</dbReference>
<dbReference type="AlphaFoldDB" id="A0A8J5K531"/>
<accession>A0A8J5K531</accession>
<reference evidence="2" key="1">
    <citation type="journal article" date="2021" name="Sci. Adv.">
        <title>The American lobster genome reveals insights on longevity, neural, and immune adaptations.</title>
        <authorList>
            <person name="Polinski J.M."/>
            <person name="Zimin A.V."/>
            <person name="Clark K.F."/>
            <person name="Kohn A.B."/>
            <person name="Sadowski N."/>
            <person name="Timp W."/>
            <person name="Ptitsyn A."/>
            <person name="Khanna P."/>
            <person name="Romanova D.Y."/>
            <person name="Williams P."/>
            <person name="Greenwood S.J."/>
            <person name="Moroz L.L."/>
            <person name="Walt D.R."/>
            <person name="Bodnar A.G."/>
        </authorList>
    </citation>
    <scope>NUCLEOTIDE SEQUENCE</scope>
    <source>
        <strain evidence="2">GMGI-L3</strain>
    </source>
</reference>
<keyword evidence="3" id="KW-1185">Reference proteome</keyword>
<organism evidence="2 3">
    <name type="scientific">Homarus americanus</name>
    <name type="common">American lobster</name>
    <dbReference type="NCBI Taxonomy" id="6706"/>
    <lineage>
        <taxon>Eukaryota</taxon>
        <taxon>Metazoa</taxon>
        <taxon>Ecdysozoa</taxon>
        <taxon>Arthropoda</taxon>
        <taxon>Crustacea</taxon>
        <taxon>Multicrustacea</taxon>
        <taxon>Malacostraca</taxon>
        <taxon>Eumalacostraca</taxon>
        <taxon>Eucarida</taxon>
        <taxon>Decapoda</taxon>
        <taxon>Pleocyemata</taxon>
        <taxon>Astacidea</taxon>
        <taxon>Nephropoidea</taxon>
        <taxon>Nephropidae</taxon>
        <taxon>Homarus</taxon>
    </lineage>
</organism>
<dbReference type="EMBL" id="JAHLQT010021080">
    <property type="protein sequence ID" value="KAG7168026.1"/>
    <property type="molecule type" value="Genomic_DNA"/>
</dbReference>
<proteinExistence type="predicted"/>
<evidence type="ECO:0000313" key="2">
    <source>
        <dbReference type="EMBL" id="KAG7168026.1"/>
    </source>
</evidence>
<evidence type="ECO:0000313" key="3">
    <source>
        <dbReference type="Proteomes" id="UP000747542"/>
    </source>
</evidence>
<gene>
    <name evidence="2" type="ORF">Hamer_G018464</name>
</gene>